<evidence type="ECO:0000256" key="4">
    <source>
        <dbReference type="ARBA" id="ARBA00022909"/>
    </source>
</evidence>
<evidence type="ECO:0000313" key="8">
    <source>
        <dbReference type="EMBL" id="MBH8589361.1"/>
    </source>
</evidence>
<evidence type="ECO:0000259" key="7">
    <source>
        <dbReference type="SMART" id="SM00905"/>
    </source>
</evidence>
<accession>A0ABS0QKP5</accession>
<organism evidence="8 9">
    <name type="scientific">Thermoactinomyces vulgaris</name>
    <dbReference type="NCBI Taxonomy" id="2026"/>
    <lineage>
        <taxon>Bacteria</taxon>
        <taxon>Bacillati</taxon>
        <taxon>Bacillota</taxon>
        <taxon>Bacilli</taxon>
        <taxon>Bacillales</taxon>
        <taxon>Thermoactinomycetaceae</taxon>
        <taxon>Thermoactinomyces</taxon>
    </lineage>
</organism>
<evidence type="ECO:0000256" key="2">
    <source>
        <dbReference type="ARBA" id="ARBA00005013"/>
    </source>
</evidence>
<dbReference type="InterPro" id="IPR006156">
    <property type="entry name" value="Dihydroneopterin_aldolase"/>
</dbReference>
<dbReference type="EC" id="4.1.2.25" evidence="6"/>
<comment type="caution">
    <text evidence="8">The sequence shown here is derived from an EMBL/GenBank/DDBJ whole genome shotgun (WGS) entry which is preliminary data.</text>
</comment>
<dbReference type="EMBL" id="JAECVU010000007">
    <property type="protein sequence ID" value="MBH8589361.1"/>
    <property type="molecule type" value="Genomic_DNA"/>
</dbReference>
<evidence type="ECO:0000256" key="5">
    <source>
        <dbReference type="ARBA" id="ARBA00023239"/>
    </source>
</evidence>
<dbReference type="InterPro" id="IPR006157">
    <property type="entry name" value="FolB_dom"/>
</dbReference>
<name>A0ABS0QKP5_THEVU</name>
<comment type="similarity">
    <text evidence="3 6">Belongs to the DHNA family.</text>
</comment>
<evidence type="ECO:0000256" key="6">
    <source>
        <dbReference type="RuleBase" id="RU362079"/>
    </source>
</evidence>
<dbReference type="CDD" id="cd00534">
    <property type="entry name" value="DHNA_DHNTPE"/>
    <property type="match status" value="1"/>
</dbReference>
<reference evidence="8 9" key="1">
    <citation type="submission" date="2020-12" db="EMBL/GenBank/DDBJ databases">
        <title>WGS of Thermoactinomyces spp.</title>
        <authorList>
            <person name="Cheng K."/>
        </authorList>
    </citation>
    <scope>NUCLEOTIDE SEQUENCE [LARGE SCALE GENOMIC DNA]</scope>
    <source>
        <strain evidence="9">CICC 10650\ACCC 41061</strain>
    </source>
</reference>
<proteinExistence type="inferred from homology"/>
<gene>
    <name evidence="8" type="primary">folB</name>
    <name evidence="8" type="ORF">I8U22_11130</name>
</gene>
<keyword evidence="9" id="KW-1185">Reference proteome</keyword>
<protein>
    <recommendedName>
        <fullName evidence="6">7,8-dihydroneopterin aldolase</fullName>
        <ecNumber evidence="6">4.1.2.25</ecNumber>
    </recommendedName>
</protein>
<comment type="catalytic activity">
    <reaction evidence="1 6">
        <text>7,8-dihydroneopterin = 6-hydroxymethyl-7,8-dihydropterin + glycolaldehyde</text>
        <dbReference type="Rhea" id="RHEA:10540"/>
        <dbReference type="ChEBI" id="CHEBI:17001"/>
        <dbReference type="ChEBI" id="CHEBI:17071"/>
        <dbReference type="ChEBI" id="CHEBI:44841"/>
        <dbReference type="EC" id="4.1.2.25"/>
    </reaction>
</comment>
<dbReference type="InterPro" id="IPR043133">
    <property type="entry name" value="GTP-CH-I_C/QueF"/>
</dbReference>
<dbReference type="PANTHER" id="PTHR42844">
    <property type="entry name" value="DIHYDRONEOPTERIN ALDOLASE 1-RELATED"/>
    <property type="match status" value="1"/>
</dbReference>
<dbReference type="NCBIfam" id="TIGR00525">
    <property type="entry name" value="folB"/>
    <property type="match status" value="1"/>
</dbReference>
<comment type="function">
    <text evidence="6">Catalyzes the conversion of 7,8-dihydroneopterin to 6-hydroxymethyl-7,8-dihydropterin.</text>
</comment>
<evidence type="ECO:0000256" key="1">
    <source>
        <dbReference type="ARBA" id="ARBA00001353"/>
    </source>
</evidence>
<feature type="domain" description="Dihydroneopterin aldolase/epimerase" evidence="7">
    <location>
        <begin position="4"/>
        <end position="116"/>
    </location>
</feature>
<evidence type="ECO:0000313" key="9">
    <source>
        <dbReference type="Proteomes" id="UP000641910"/>
    </source>
</evidence>
<keyword evidence="5 6" id="KW-0456">Lyase</keyword>
<sequence>MDKIFMKRLSFYGYHGAYAEENRLGQRFYVDLEMKLDLRPAGTTDDLQKTVDYGAVYQKVENIMTGTRVKLIETLAERIAGRLLADFPIEEVRVRVTKPNPPIQGHYESVGVEVVRTRP</sequence>
<dbReference type="NCBIfam" id="TIGR00526">
    <property type="entry name" value="folB_dom"/>
    <property type="match status" value="1"/>
</dbReference>
<evidence type="ECO:0000256" key="3">
    <source>
        <dbReference type="ARBA" id="ARBA00005708"/>
    </source>
</evidence>
<dbReference type="Proteomes" id="UP000641910">
    <property type="component" value="Unassembled WGS sequence"/>
</dbReference>
<dbReference type="RefSeq" id="WP_037997867.1">
    <property type="nucleotide sequence ID" value="NZ_CP036487.1"/>
</dbReference>
<dbReference type="Gene3D" id="3.30.1130.10">
    <property type="match status" value="1"/>
</dbReference>
<dbReference type="PANTHER" id="PTHR42844:SF1">
    <property type="entry name" value="DIHYDRONEOPTERIN ALDOLASE 1-RELATED"/>
    <property type="match status" value="1"/>
</dbReference>
<dbReference type="GO" id="GO:0004150">
    <property type="term" value="F:dihydroneopterin aldolase activity"/>
    <property type="evidence" value="ECO:0007669"/>
    <property type="project" value="UniProtKB-EC"/>
</dbReference>
<dbReference type="SMART" id="SM00905">
    <property type="entry name" value="FolB"/>
    <property type="match status" value="1"/>
</dbReference>
<keyword evidence="4 6" id="KW-0289">Folate biosynthesis</keyword>
<comment type="pathway">
    <text evidence="2 6">Cofactor biosynthesis; tetrahydrofolate biosynthesis; 2-amino-4-hydroxy-6-hydroxymethyl-7,8-dihydropteridine diphosphate from 7,8-dihydroneopterin triphosphate: step 3/4.</text>
</comment>
<dbReference type="Pfam" id="PF02152">
    <property type="entry name" value="FolB"/>
    <property type="match status" value="1"/>
</dbReference>
<dbReference type="SUPFAM" id="SSF55620">
    <property type="entry name" value="Tetrahydrobiopterin biosynthesis enzymes-like"/>
    <property type="match status" value="1"/>
</dbReference>